<reference evidence="3" key="1">
    <citation type="submission" date="2022-04" db="EMBL/GenBank/DDBJ databases">
        <title>Tomato heritable bacteria conferring resistance against bacterial wilt.</title>
        <authorList>
            <person name="Yin J."/>
        </authorList>
    </citation>
    <scope>NUCLEOTIDE SEQUENCE</scope>
    <source>
        <strain evidence="3">Cra20</strain>
    </source>
</reference>
<dbReference type="InterPro" id="IPR004045">
    <property type="entry name" value="Glutathione_S-Trfase_N"/>
</dbReference>
<dbReference type="InterPro" id="IPR004046">
    <property type="entry name" value="GST_C"/>
</dbReference>
<dbReference type="PROSITE" id="PS50404">
    <property type="entry name" value="GST_NTER"/>
    <property type="match status" value="1"/>
</dbReference>
<dbReference type="InterPro" id="IPR036249">
    <property type="entry name" value="Thioredoxin-like_sf"/>
</dbReference>
<dbReference type="CDD" id="cd00570">
    <property type="entry name" value="GST_N_family"/>
    <property type="match status" value="1"/>
</dbReference>
<organism evidence="3">
    <name type="scientific">Sphingomonas psychrotolerans</name>
    <dbReference type="NCBI Taxonomy" id="1327635"/>
    <lineage>
        <taxon>Bacteria</taxon>
        <taxon>Pseudomonadati</taxon>
        <taxon>Pseudomonadota</taxon>
        <taxon>Alphaproteobacteria</taxon>
        <taxon>Sphingomonadales</taxon>
        <taxon>Sphingomonadaceae</taxon>
        <taxon>Sphingomonas</taxon>
    </lineage>
</organism>
<comment type="caution">
    <text evidence="3">The sequence shown here is derived from an EMBL/GenBank/DDBJ whole genome shotgun (WGS) entry which is preliminary data.</text>
</comment>
<feature type="domain" description="GST N-terminal" evidence="1">
    <location>
        <begin position="1"/>
        <end position="80"/>
    </location>
</feature>
<evidence type="ECO:0000259" key="1">
    <source>
        <dbReference type="PROSITE" id="PS50404"/>
    </source>
</evidence>
<proteinExistence type="predicted"/>
<sequence length="217" mass="24951">MLELYAHPFSSYCWKVLIPLYENDTPFTYRILERDYPENGAAFARQWPIGKFPLLVDDGRPVMESSVIIEHLQRHHPGPVRFIPEGDAALEVRMLDRIFDNHVMNQMNRVVANALRGPERHDSIEVEEAKAALQKVYAWLDRWLAGRQWAAADMFSLADCAAAPALFYADWVDRIPEGLTNLTAYRARLLARPSVARVVDEARPYRPYFPLGAPERD</sequence>
<evidence type="ECO:0000259" key="2">
    <source>
        <dbReference type="PROSITE" id="PS50405"/>
    </source>
</evidence>
<dbReference type="SUPFAM" id="SSF47616">
    <property type="entry name" value="GST C-terminal domain-like"/>
    <property type="match status" value="1"/>
</dbReference>
<dbReference type="Gene3D" id="1.20.1050.10">
    <property type="match status" value="1"/>
</dbReference>
<dbReference type="PANTHER" id="PTHR44051">
    <property type="entry name" value="GLUTATHIONE S-TRANSFERASE-RELATED"/>
    <property type="match status" value="1"/>
</dbReference>
<dbReference type="InterPro" id="IPR036282">
    <property type="entry name" value="Glutathione-S-Trfase_C_sf"/>
</dbReference>
<dbReference type="PROSITE" id="PS50405">
    <property type="entry name" value="GST_CTER"/>
    <property type="match status" value="1"/>
</dbReference>
<name>A0ABU3N5A4_9SPHN</name>
<dbReference type="EMBL" id="JALMLT010000003">
    <property type="protein sequence ID" value="MDT8759456.1"/>
    <property type="molecule type" value="Genomic_DNA"/>
</dbReference>
<dbReference type="InterPro" id="IPR010987">
    <property type="entry name" value="Glutathione-S-Trfase_C-like"/>
</dbReference>
<accession>A0ABU3N5A4</accession>
<dbReference type="SFLD" id="SFLDG00358">
    <property type="entry name" value="Main_(cytGST)"/>
    <property type="match status" value="1"/>
</dbReference>
<evidence type="ECO:0000313" key="3">
    <source>
        <dbReference type="EMBL" id="MDT8759456.1"/>
    </source>
</evidence>
<dbReference type="Pfam" id="PF00043">
    <property type="entry name" value="GST_C"/>
    <property type="match status" value="1"/>
</dbReference>
<dbReference type="SUPFAM" id="SSF52833">
    <property type="entry name" value="Thioredoxin-like"/>
    <property type="match status" value="1"/>
</dbReference>
<dbReference type="Gene3D" id="3.40.30.10">
    <property type="entry name" value="Glutaredoxin"/>
    <property type="match status" value="1"/>
</dbReference>
<dbReference type="CDD" id="cd00299">
    <property type="entry name" value="GST_C_family"/>
    <property type="match status" value="1"/>
</dbReference>
<feature type="domain" description="GST C-terminal" evidence="2">
    <location>
        <begin position="89"/>
        <end position="208"/>
    </location>
</feature>
<protein>
    <submittedName>
        <fullName evidence="3">Glutathione S-transferase family protein</fullName>
    </submittedName>
</protein>
<dbReference type="InterPro" id="IPR040079">
    <property type="entry name" value="Glutathione_S-Trfase"/>
</dbReference>
<dbReference type="PANTHER" id="PTHR44051:SF8">
    <property type="entry name" value="GLUTATHIONE S-TRANSFERASE GSTA"/>
    <property type="match status" value="1"/>
</dbReference>
<gene>
    <name evidence="3" type="ORF">MZO42_12190</name>
</gene>
<dbReference type="SFLD" id="SFLDS00019">
    <property type="entry name" value="Glutathione_Transferase_(cytos"/>
    <property type="match status" value="1"/>
</dbReference>
<dbReference type="Pfam" id="PF13417">
    <property type="entry name" value="GST_N_3"/>
    <property type="match status" value="1"/>
</dbReference>